<dbReference type="EMBL" id="DQWE01000361">
    <property type="protein sequence ID" value="HDI83647.1"/>
    <property type="molecule type" value="Genomic_DNA"/>
</dbReference>
<organism evidence="2">
    <name type="scientific">candidate division WOR-3 bacterium</name>
    <dbReference type="NCBI Taxonomy" id="2052148"/>
    <lineage>
        <taxon>Bacteria</taxon>
        <taxon>Bacteria division WOR-3</taxon>
    </lineage>
</organism>
<accession>A0A7C0VBA7</accession>
<dbReference type="InterPro" id="IPR038726">
    <property type="entry name" value="PDDEXK_AddAB-type"/>
</dbReference>
<dbReference type="AlphaFoldDB" id="A0A7C0VBA7"/>
<feature type="domain" description="PD-(D/E)XK endonuclease-like" evidence="1">
    <location>
        <begin position="18"/>
        <end position="167"/>
    </location>
</feature>
<protein>
    <recommendedName>
        <fullName evidence="1">PD-(D/E)XK endonuclease-like domain-containing protein</fullName>
    </recommendedName>
</protein>
<evidence type="ECO:0000259" key="1">
    <source>
        <dbReference type="Pfam" id="PF12705"/>
    </source>
</evidence>
<proteinExistence type="predicted"/>
<comment type="caution">
    <text evidence="2">The sequence shown here is derived from an EMBL/GenBank/DDBJ whole genome shotgun (WGS) entry which is preliminary data.</text>
</comment>
<dbReference type="Gene3D" id="3.90.320.10">
    <property type="match status" value="1"/>
</dbReference>
<dbReference type="Pfam" id="PF12705">
    <property type="entry name" value="PDDEXK_1"/>
    <property type="match status" value="1"/>
</dbReference>
<evidence type="ECO:0000313" key="2">
    <source>
        <dbReference type="EMBL" id="HDI83647.1"/>
    </source>
</evidence>
<dbReference type="Proteomes" id="UP000885847">
    <property type="component" value="Unassembled WGS sequence"/>
</dbReference>
<reference evidence="2" key="1">
    <citation type="journal article" date="2020" name="mSystems">
        <title>Genome- and Community-Level Interaction Insights into Carbon Utilization and Element Cycling Functions of Hydrothermarchaeota in Hydrothermal Sediment.</title>
        <authorList>
            <person name="Zhou Z."/>
            <person name="Liu Y."/>
            <person name="Xu W."/>
            <person name="Pan J."/>
            <person name="Luo Z.H."/>
            <person name="Li M."/>
        </authorList>
    </citation>
    <scope>NUCLEOTIDE SEQUENCE [LARGE SCALE GENOMIC DNA]</scope>
    <source>
        <strain evidence="2">HyVt-102</strain>
    </source>
</reference>
<gene>
    <name evidence="2" type="ORF">ENF18_07650</name>
</gene>
<name>A0A7C0VBA7_UNCW3</name>
<sequence>MKRVVENRLRNFLLGEKGESVIYGLEREYEGEIKPGEKSYKFRGRIDRIDYNQDRFSLIDYKTGILKIPNKKISGLNNMDDVRKKIKTLQPIIYINLFSEAEGIPLEKIGFHYYSLLTSERREVETPTTEMTQALTMVLEEIINTEIPFEPYPESGLCYRCKYKVFCGKS</sequence>
<dbReference type="InterPro" id="IPR011604">
    <property type="entry name" value="PDDEXK-like_dom_sf"/>
</dbReference>